<dbReference type="Proteomes" id="UP001251528">
    <property type="component" value="Unassembled WGS sequence"/>
</dbReference>
<dbReference type="Pfam" id="PF12511">
    <property type="entry name" value="DUF3716"/>
    <property type="match status" value="1"/>
</dbReference>
<comment type="caution">
    <text evidence="3">The sequence shown here is derived from an EMBL/GenBank/DDBJ whole genome shotgun (WGS) entry which is preliminary data.</text>
</comment>
<reference evidence="3" key="1">
    <citation type="submission" date="2023-06" db="EMBL/GenBank/DDBJ databases">
        <title>Conoideocrella luteorostrata (Hypocreales: Clavicipitaceae), a potential biocontrol fungus for elongate hemlock scale in United States Christmas tree production areas.</title>
        <authorList>
            <person name="Barrett H."/>
            <person name="Lovett B."/>
            <person name="Macias A.M."/>
            <person name="Stajich J.E."/>
            <person name="Kasson M.T."/>
        </authorList>
    </citation>
    <scope>NUCLEOTIDE SEQUENCE</scope>
    <source>
        <strain evidence="3">ARSEF 14590</strain>
    </source>
</reference>
<feature type="region of interest" description="Disordered" evidence="1">
    <location>
        <begin position="200"/>
        <end position="261"/>
    </location>
</feature>
<feature type="signal peptide" evidence="2">
    <location>
        <begin position="1"/>
        <end position="21"/>
    </location>
</feature>
<accession>A0AAJ0CUK3</accession>
<name>A0AAJ0CUK3_9HYPO</name>
<organism evidence="3 4">
    <name type="scientific">Conoideocrella luteorostrata</name>
    <dbReference type="NCBI Taxonomy" id="1105319"/>
    <lineage>
        <taxon>Eukaryota</taxon>
        <taxon>Fungi</taxon>
        <taxon>Dikarya</taxon>
        <taxon>Ascomycota</taxon>
        <taxon>Pezizomycotina</taxon>
        <taxon>Sordariomycetes</taxon>
        <taxon>Hypocreomycetidae</taxon>
        <taxon>Hypocreales</taxon>
        <taxon>Clavicipitaceae</taxon>
        <taxon>Conoideocrella</taxon>
    </lineage>
</organism>
<keyword evidence="2" id="KW-0732">Signal</keyword>
<sequence>MFSLFIHLVVLNLPASEVVKGILQTDTFWTHISHDVLHFGCVDAKRDLVWNINSNTTEALSHAELVFDANFRTPKEVLLALVTQIAGDWAQMSCTNCMDGQGDWVGCVVPPPAYGHLTMWACANCIRRGIARSCSLRLQAAQFQAPQSMMNANMPAYHGQVGWVPALPRETVPDELVTGVDLIGFADAAAIINRAITERSDDVSVPMDTESVTDSPIAPAAGGKPSEEPSEEPANNEENAHEADINVEQGEEQADKEAEFDLCIPITEENLADMEWDKLINEPLMTMEELDKELEGWYE</sequence>
<feature type="chain" id="PRO_5042487960" evidence="2">
    <location>
        <begin position="22"/>
        <end position="299"/>
    </location>
</feature>
<dbReference type="EMBL" id="JASWJB010000042">
    <property type="protein sequence ID" value="KAK2606353.1"/>
    <property type="molecule type" value="Genomic_DNA"/>
</dbReference>
<keyword evidence="4" id="KW-1185">Reference proteome</keyword>
<evidence type="ECO:0000256" key="2">
    <source>
        <dbReference type="SAM" id="SignalP"/>
    </source>
</evidence>
<gene>
    <name evidence="3" type="ORF">QQS21_003284</name>
</gene>
<evidence type="ECO:0000313" key="4">
    <source>
        <dbReference type="Proteomes" id="UP001251528"/>
    </source>
</evidence>
<evidence type="ECO:0000313" key="3">
    <source>
        <dbReference type="EMBL" id="KAK2606353.1"/>
    </source>
</evidence>
<proteinExistence type="predicted"/>
<dbReference type="InterPro" id="IPR022190">
    <property type="entry name" value="DUF3716"/>
</dbReference>
<evidence type="ECO:0000256" key="1">
    <source>
        <dbReference type="SAM" id="MobiDB-lite"/>
    </source>
</evidence>
<protein>
    <submittedName>
        <fullName evidence="3">Uncharacterized protein</fullName>
    </submittedName>
</protein>
<dbReference type="AlphaFoldDB" id="A0AAJ0CUK3"/>